<organism evidence="1 2">
    <name type="scientific">Photobacterium lipolyticum</name>
    <dbReference type="NCBI Taxonomy" id="266810"/>
    <lineage>
        <taxon>Bacteria</taxon>
        <taxon>Pseudomonadati</taxon>
        <taxon>Pseudomonadota</taxon>
        <taxon>Gammaproteobacteria</taxon>
        <taxon>Vibrionales</taxon>
        <taxon>Vibrionaceae</taxon>
        <taxon>Photobacterium</taxon>
    </lineage>
</organism>
<evidence type="ECO:0000313" key="1">
    <source>
        <dbReference type="EMBL" id="PSV98856.1"/>
    </source>
</evidence>
<keyword evidence="2" id="KW-1185">Reference proteome</keyword>
<proteinExistence type="predicted"/>
<dbReference type="EMBL" id="PYMC01000034">
    <property type="protein sequence ID" value="PSV98856.1"/>
    <property type="molecule type" value="Genomic_DNA"/>
</dbReference>
<gene>
    <name evidence="1" type="ORF">C9I89_22010</name>
</gene>
<reference evidence="1 2" key="1">
    <citation type="submission" date="2018-03" db="EMBL/GenBank/DDBJ databases">
        <title>Whole genome sequencing of Histamine producing bacteria.</title>
        <authorList>
            <person name="Butler K."/>
        </authorList>
    </citation>
    <scope>NUCLEOTIDE SEQUENCE [LARGE SCALE GENOMIC DNA]</scope>
    <source>
        <strain evidence="1 2">DSM 16190</strain>
    </source>
</reference>
<name>A0A2T3MPI8_9GAMM</name>
<comment type="caution">
    <text evidence="1">The sequence shown here is derived from an EMBL/GenBank/DDBJ whole genome shotgun (WGS) entry which is preliminary data.</text>
</comment>
<accession>A0A2T3MPI8</accession>
<dbReference type="RefSeq" id="WP_107285474.1">
    <property type="nucleotide sequence ID" value="NZ_PYMC01000034.1"/>
</dbReference>
<dbReference type="Proteomes" id="UP000240904">
    <property type="component" value="Unassembled WGS sequence"/>
</dbReference>
<dbReference type="AlphaFoldDB" id="A0A2T3MPI8"/>
<protein>
    <submittedName>
        <fullName evidence="1">Uncharacterized protein</fullName>
    </submittedName>
</protein>
<evidence type="ECO:0000313" key="2">
    <source>
        <dbReference type="Proteomes" id="UP000240904"/>
    </source>
</evidence>
<dbReference type="OrthoDB" id="7067631at2"/>
<sequence>MKNKKIFTIISVLILSVLGLFLSVRVYSIYSINKVIAHNGGVGNINRLKERKVNIIGEFSSAHAKIELDFVMINTEFMFEKVNPIGLLRPNHNLHVYYYEEGDVFKSITIMNGSKEPSLVDGFMSYNNDKRKLQSVIGEEYLRSDYELTTFFYGFQPDSVNFLSTLDDIQIAMASMVFRSVYIPFYGNLYSFNLDNKYRGLQFGEADSNRDVRVNVYDKSKLLIKFVFHNMTQKEVDFALSTMEVKNQPDL</sequence>